<protein>
    <submittedName>
        <fullName evidence="1">Uncharacterized protein</fullName>
    </submittedName>
</protein>
<proteinExistence type="predicted"/>
<reference evidence="2" key="1">
    <citation type="journal article" date="2019" name="Int. J. Syst. Evol. Microbiol.">
        <title>The Global Catalogue of Microorganisms (GCM) 10K type strain sequencing project: providing services to taxonomists for standard genome sequencing and annotation.</title>
        <authorList>
            <consortium name="The Broad Institute Genomics Platform"/>
            <consortium name="The Broad Institute Genome Sequencing Center for Infectious Disease"/>
            <person name="Wu L."/>
            <person name="Ma J."/>
        </authorList>
    </citation>
    <scope>NUCLEOTIDE SEQUENCE [LARGE SCALE GENOMIC DNA]</scope>
    <source>
        <strain evidence="2">JCM 13250</strain>
    </source>
</reference>
<accession>A0ABP4Z6P4</accession>
<name>A0ABP4Z6P4_9ACTN</name>
<evidence type="ECO:0000313" key="1">
    <source>
        <dbReference type="EMBL" id="GAA1838519.1"/>
    </source>
</evidence>
<keyword evidence="2" id="KW-1185">Reference proteome</keyword>
<gene>
    <name evidence="1" type="ORF">GCM10009682_63600</name>
</gene>
<comment type="caution">
    <text evidence="1">The sequence shown here is derived from an EMBL/GenBank/DDBJ whole genome shotgun (WGS) entry which is preliminary data.</text>
</comment>
<organism evidence="1 2">
    <name type="scientific">Luedemannella flava</name>
    <dbReference type="NCBI Taxonomy" id="349316"/>
    <lineage>
        <taxon>Bacteria</taxon>
        <taxon>Bacillati</taxon>
        <taxon>Actinomycetota</taxon>
        <taxon>Actinomycetes</taxon>
        <taxon>Micromonosporales</taxon>
        <taxon>Micromonosporaceae</taxon>
        <taxon>Luedemannella</taxon>
    </lineage>
</organism>
<dbReference type="RefSeq" id="WP_344140579.1">
    <property type="nucleotide sequence ID" value="NZ_BAAALT010000360.1"/>
</dbReference>
<sequence length="153" mass="16151">MGESLTDEALWALLTDHVGDPVPPDVRAAAREAHGWRDPAAALAELIADSARDDGRPATVRGPGGARLLTFAADELTIELEVTRDDRHVSLVGQLVPPAGATVHIDHRGGSVELVADDLGRFSADGIPVGPVRLTWRAHADAVAAVHTDWVLL</sequence>
<evidence type="ECO:0000313" key="2">
    <source>
        <dbReference type="Proteomes" id="UP001500218"/>
    </source>
</evidence>
<dbReference type="EMBL" id="BAAALT010000360">
    <property type="protein sequence ID" value="GAA1838519.1"/>
    <property type="molecule type" value="Genomic_DNA"/>
</dbReference>
<dbReference type="Proteomes" id="UP001500218">
    <property type="component" value="Unassembled WGS sequence"/>
</dbReference>